<name>A0A4V6DGJ6_9PEZI</name>
<organism evidence="2 3">
    <name type="scientific">Colletotrichum tanaceti</name>
    <dbReference type="NCBI Taxonomy" id="1306861"/>
    <lineage>
        <taxon>Eukaryota</taxon>
        <taxon>Fungi</taxon>
        <taxon>Dikarya</taxon>
        <taxon>Ascomycota</taxon>
        <taxon>Pezizomycotina</taxon>
        <taxon>Sordariomycetes</taxon>
        <taxon>Hypocreomycetidae</taxon>
        <taxon>Glomerellales</taxon>
        <taxon>Glomerellaceae</taxon>
        <taxon>Colletotrichum</taxon>
        <taxon>Colletotrichum destructivum species complex</taxon>
    </lineage>
</organism>
<gene>
    <name evidence="2" type="ORF">CTA1_2700</name>
</gene>
<dbReference type="STRING" id="1306861.A0A4V6DGJ6"/>
<evidence type="ECO:0000256" key="1">
    <source>
        <dbReference type="SAM" id="MobiDB-lite"/>
    </source>
</evidence>
<dbReference type="AlphaFoldDB" id="A0A4V6DGJ6"/>
<reference evidence="2 3" key="1">
    <citation type="journal article" date="2019" name="PLoS ONE">
        <title>Comparative genome analysis indicates high evolutionary potential of pathogenicity genes in Colletotrichum tanaceti.</title>
        <authorList>
            <person name="Lelwala R.V."/>
            <person name="Korhonen P.K."/>
            <person name="Young N.D."/>
            <person name="Scott J.B."/>
            <person name="Ades P.A."/>
            <person name="Gasser R.B."/>
            <person name="Taylor P.W.J."/>
        </authorList>
    </citation>
    <scope>NUCLEOTIDE SEQUENCE [LARGE SCALE GENOMIC DNA]</scope>
    <source>
        <strain evidence="2">BRIP57314</strain>
    </source>
</reference>
<evidence type="ECO:0000313" key="3">
    <source>
        <dbReference type="Proteomes" id="UP000310108"/>
    </source>
</evidence>
<proteinExistence type="predicted"/>
<protein>
    <submittedName>
        <fullName evidence="2">Uncharacterized protein</fullName>
    </submittedName>
</protein>
<feature type="region of interest" description="Disordered" evidence="1">
    <location>
        <begin position="15"/>
        <end position="46"/>
    </location>
</feature>
<accession>A0A4V6DGJ6</accession>
<dbReference type="Proteomes" id="UP000310108">
    <property type="component" value="Unassembled WGS sequence"/>
</dbReference>
<evidence type="ECO:0000313" key="2">
    <source>
        <dbReference type="EMBL" id="TKW53096.1"/>
    </source>
</evidence>
<keyword evidence="3" id="KW-1185">Reference proteome</keyword>
<dbReference type="EMBL" id="PJEX01000203">
    <property type="protein sequence ID" value="TKW53096.1"/>
    <property type="molecule type" value="Genomic_DNA"/>
</dbReference>
<comment type="caution">
    <text evidence="2">The sequence shown here is derived from an EMBL/GenBank/DDBJ whole genome shotgun (WGS) entry which is preliminary data.</text>
</comment>
<sequence>MGQCLTVTGQMFQGPMRIPDLKRKPVNDLQEQPPKRLSAASPMEPPAQLPPLASAAQNLMPYSSTPTIAGRQGETAQALVATTPYPPCARACTPAYGRRKPNDAGRRLRLQLVAWSIHGRTQRASKAEAWPPQTVRNDTAKHCNGRRTIKVAFGAIDTRPSLTRAI</sequence>